<sequence>MCADSGIHANMPADKPTPPAIPTIRLAALDLMLIQSTASLGRQPELVIADAISEALSDPDPANMFMRMFYLLQALGKHEFALEMQAKALEQCRLYRIADPSAPAIRLLALLGPGSMLDNTPLEYVIENSGIRLDLLYLLPDQPMPEMVPDHDVAIVALAESDRNRPLLARMEEVLAAWPRPVLNPPRRILRCARDAACRLLRDAPGLLVPETRRLARGLIGQPAFPLTIRPVDTHGGQGLRKIDSAAELGAYLEAFADEQFYCSEYVDYRSADGQFRKYRIALIDEQPYICHLAIADEWVVHYARAGMQLSAWKCAEEAAAMESFDRDFALRHRVALAAIAARLQLDYVILDCAEAADGRLLLFEADTRGWIHASDPVDLFPYKQETMQKAFDAFRAMLVKRSRPA</sequence>
<gene>
    <name evidence="1" type="ORF">GALL_314290</name>
</gene>
<accession>A0A1J5QSW1</accession>
<dbReference type="SUPFAM" id="SSF56059">
    <property type="entry name" value="Glutathione synthetase ATP-binding domain-like"/>
    <property type="match status" value="1"/>
</dbReference>
<name>A0A1J5QSW1_9ZZZZ</name>
<reference evidence="1" key="1">
    <citation type="submission" date="2016-10" db="EMBL/GenBank/DDBJ databases">
        <title>Sequence of Gallionella enrichment culture.</title>
        <authorList>
            <person name="Poehlein A."/>
            <person name="Muehling M."/>
            <person name="Daniel R."/>
        </authorList>
    </citation>
    <scope>NUCLEOTIDE SEQUENCE</scope>
</reference>
<dbReference type="AlphaFoldDB" id="A0A1J5QSW1"/>
<evidence type="ECO:0000313" key="1">
    <source>
        <dbReference type="EMBL" id="OIQ86721.1"/>
    </source>
</evidence>
<protein>
    <recommendedName>
        <fullName evidence="2">ATP-grasp domain-containing protein</fullName>
    </recommendedName>
</protein>
<comment type="caution">
    <text evidence="1">The sequence shown here is derived from an EMBL/GenBank/DDBJ whole genome shotgun (WGS) entry which is preliminary data.</text>
</comment>
<organism evidence="1">
    <name type="scientific">mine drainage metagenome</name>
    <dbReference type="NCBI Taxonomy" id="410659"/>
    <lineage>
        <taxon>unclassified sequences</taxon>
        <taxon>metagenomes</taxon>
        <taxon>ecological metagenomes</taxon>
    </lineage>
</organism>
<proteinExistence type="predicted"/>
<evidence type="ECO:0008006" key="2">
    <source>
        <dbReference type="Google" id="ProtNLM"/>
    </source>
</evidence>
<dbReference type="EMBL" id="MLJW01000463">
    <property type="protein sequence ID" value="OIQ86721.1"/>
    <property type="molecule type" value="Genomic_DNA"/>
</dbReference>